<evidence type="ECO:0000256" key="2">
    <source>
        <dbReference type="ARBA" id="ARBA00023125"/>
    </source>
</evidence>
<dbReference type="InterPro" id="IPR036388">
    <property type="entry name" value="WH-like_DNA-bd_sf"/>
</dbReference>
<evidence type="ECO:0000256" key="1">
    <source>
        <dbReference type="ARBA" id="ARBA00023015"/>
    </source>
</evidence>
<organism evidence="5 6">
    <name type="scientific">Saccharopolyspora hirsuta</name>
    <dbReference type="NCBI Taxonomy" id="1837"/>
    <lineage>
        <taxon>Bacteria</taxon>
        <taxon>Bacillati</taxon>
        <taxon>Actinomycetota</taxon>
        <taxon>Actinomycetes</taxon>
        <taxon>Pseudonocardiales</taxon>
        <taxon>Pseudonocardiaceae</taxon>
        <taxon>Saccharopolyspora</taxon>
    </lineage>
</organism>
<reference evidence="5 6" key="1">
    <citation type="submission" date="2019-09" db="EMBL/GenBank/DDBJ databases">
        <title>Draft genome sequence of the thermophilic Saccharopolyspora hirsuta VKM Ac-666T.</title>
        <authorList>
            <person name="Lobastova T.G."/>
            <person name="Fokina V."/>
            <person name="Bragin E.Y."/>
            <person name="Shtratnikova V.Y."/>
            <person name="Starodumova I.P."/>
            <person name="Tarlachkov S.V."/>
            <person name="Donova M.V."/>
        </authorList>
    </citation>
    <scope>NUCLEOTIDE SEQUENCE [LARGE SCALE GENOMIC DNA]</scope>
    <source>
        <strain evidence="5 6">VKM Ac-666</strain>
    </source>
</reference>
<proteinExistence type="predicted"/>
<dbReference type="PANTHER" id="PTHR43132">
    <property type="entry name" value="ARSENICAL RESISTANCE OPERON REPRESSOR ARSR-RELATED"/>
    <property type="match status" value="1"/>
</dbReference>
<dbReference type="InterPro" id="IPR051011">
    <property type="entry name" value="Metal_resp_trans_reg"/>
</dbReference>
<protein>
    <submittedName>
        <fullName evidence="5">Helix-turn-helix transcriptional regulator</fullName>
    </submittedName>
</protein>
<keyword evidence="1" id="KW-0805">Transcription regulation</keyword>
<dbReference type="EMBL" id="VWPH01000028">
    <property type="protein sequence ID" value="KAA5824712.1"/>
    <property type="molecule type" value="Genomic_DNA"/>
</dbReference>
<dbReference type="CDD" id="cd00090">
    <property type="entry name" value="HTH_ARSR"/>
    <property type="match status" value="1"/>
</dbReference>
<dbReference type="Proteomes" id="UP000323946">
    <property type="component" value="Unassembled WGS sequence"/>
</dbReference>
<dbReference type="InterPro" id="IPR036390">
    <property type="entry name" value="WH_DNA-bd_sf"/>
</dbReference>
<keyword evidence="6" id="KW-1185">Reference proteome</keyword>
<dbReference type="InterPro" id="IPR001845">
    <property type="entry name" value="HTH_ArsR_DNA-bd_dom"/>
</dbReference>
<evidence type="ECO:0000256" key="3">
    <source>
        <dbReference type="ARBA" id="ARBA00023163"/>
    </source>
</evidence>
<dbReference type="GO" id="GO:0003677">
    <property type="term" value="F:DNA binding"/>
    <property type="evidence" value="ECO:0007669"/>
    <property type="project" value="UniProtKB-KW"/>
</dbReference>
<evidence type="ECO:0000259" key="4">
    <source>
        <dbReference type="PROSITE" id="PS50987"/>
    </source>
</evidence>
<dbReference type="PROSITE" id="PS50987">
    <property type="entry name" value="HTH_ARSR_2"/>
    <property type="match status" value="1"/>
</dbReference>
<dbReference type="PANTHER" id="PTHR43132:SF8">
    <property type="entry name" value="HTH-TYPE TRANSCRIPTIONAL REGULATOR KMTR"/>
    <property type="match status" value="1"/>
</dbReference>
<dbReference type="Pfam" id="PF12840">
    <property type="entry name" value="HTH_20"/>
    <property type="match status" value="1"/>
</dbReference>
<feature type="domain" description="HTH arsR-type" evidence="4">
    <location>
        <begin position="222"/>
        <end position="322"/>
    </location>
</feature>
<name>A0A5M7B5K3_SACHI</name>
<dbReference type="AlphaFoldDB" id="A0A5M7B5K3"/>
<evidence type="ECO:0000313" key="6">
    <source>
        <dbReference type="Proteomes" id="UP000323946"/>
    </source>
</evidence>
<sequence>MTMSAEGLARIRFARSPLWEVTASVRVLKEPGKHPLHHAWRAQAQARLDRGTTDLSLLFDLIPTPSRILPGFLAPVPAGQRPTLAEELADLRSVPEHSVRAMIESAVRTPSEPVRRLHADPARELPRLAEVIEAYWALAVEPWWPEMQDLLDQDVRHRGALLVEGGAARLFSELSPAVEWREDGLRVRHRYFEGTHVLDGRGLVLVPSTFIWPVVFSKLEPLWPSALRYPSRGIGALWAPKRPASLDALAAVVGRSRAVLLAELDVPRSTTELARRTRMSAGNASQHLTALRAAGLVAVQREGRYVLYSRTALGTGLLAGAG</sequence>
<accession>A0A5M7B5K3</accession>
<dbReference type="Pfam" id="PF19361">
    <property type="entry name" value="DUF5937"/>
    <property type="match status" value="2"/>
</dbReference>
<dbReference type="Gene3D" id="1.10.10.10">
    <property type="entry name" value="Winged helix-like DNA-binding domain superfamily/Winged helix DNA-binding domain"/>
    <property type="match status" value="1"/>
</dbReference>
<evidence type="ECO:0000313" key="5">
    <source>
        <dbReference type="EMBL" id="KAA5824712.1"/>
    </source>
</evidence>
<dbReference type="InterPro" id="IPR045981">
    <property type="entry name" value="DUF5937"/>
</dbReference>
<keyword evidence="2" id="KW-0238">DNA-binding</keyword>
<dbReference type="GO" id="GO:0003700">
    <property type="term" value="F:DNA-binding transcription factor activity"/>
    <property type="evidence" value="ECO:0007669"/>
    <property type="project" value="InterPro"/>
</dbReference>
<dbReference type="OrthoDB" id="3460651at2"/>
<gene>
    <name evidence="5" type="ORF">F1721_34070</name>
</gene>
<comment type="caution">
    <text evidence="5">The sequence shown here is derived from an EMBL/GenBank/DDBJ whole genome shotgun (WGS) entry which is preliminary data.</text>
</comment>
<dbReference type="SMART" id="SM00418">
    <property type="entry name" value="HTH_ARSR"/>
    <property type="match status" value="1"/>
</dbReference>
<dbReference type="InterPro" id="IPR011991">
    <property type="entry name" value="ArsR-like_HTH"/>
</dbReference>
<keyword evidence="3" id="KW-0804">Transcription</keyword>
<dbReference type="SUPFAM" id="SSF46785">
    <property type="entry name" value="Winged helix' DNA-binding domain"/>
    <property type="match status" value="1"/>
</dbReference>